<dbReference type="InterPro" id="IPR005338">
    <property type="entry name" value="Anhydro_N_Ac-Mur_kinase"/>
</dbReference>
<dbReference type="EMBL" id="DPMF01000026">
    <property type="protein sequence ID" value="HCV79716.1"/>
    <property type="molecule type" value="Genomic_DNA"/>
</dbReference>
<reference evidence="2 3" key="1">
    <citation type="journal article" date="2018" name="Nat. Biotechnol.">
        <title>A standardized bacterial taxonomy based on genome phylogeny substantially revises the tree of life.</title>
        <authorList>
            <person name="Parks D.H."/>
            <person name="Chuvochina M."/>
            <person name="Waite D.W."/>
            <person name="Rinke C."/>
            <person name="Skarshewski A."/>
            <person name="Chaumeil P.A."/>
            <person name="Hugenholtz P."/>
        </authorList>
    </citation>
    <scope>NUCLEOTIDE SEQUENCE [LARGE SCALE GENOMIC DNA]</scope>
    <source>
        <strain evidence="2">UBA9359</strain>
    </source>
</reference>
<proteinExistence type="predicted"/>
<dbReference type="Pfam" id="PF03702">
    <property type="entry name" value="AnmK"/>
    <property type="match status" value="1"/>
</dbReference>
<dbReference type="AlphaFoldDB" id="A0A3D5IXE5"/>
<dbReference type="NCBIfam" id="NF007144">
    <property type="entry name" value="PRK09585.2-3"/>
    <property type="match status" value="1"/>
</dbReference>
<evidence type="ECO:0000313" key="2">
    <source>
        <dbReference type="EMBL" id="HCV79716.1"/>
    </source>
</evidence>
<dbReference type="PANTHER" id="PTHR30605:SF0">
    <property type="entry name" value="ANHYDRO-N-ACETYLMURAMIC ACID KINASE"/>
    <property type="match status" value="1"/>
</dbReference>
<feature type="coiled-coil region" evidence="1">
    <location>
        <begin position="50"/>
        <end position="77"/>
    </location>
</feature>
<sequence>MKKSDYFVIGVMSGTSLDGIDLAYIHFAVENNYNFEILEAQTVDYSKNWREKLDAAIDLEDDKLQELNKEYTKYLAEVILEFVAENNIQRLDAVCSHGHTIKHEPQNGFTLQIGNLPEISKYLQQRVVCDFRVQDVALGGQGAPLVPIGDKILFSDYRYCLNLGGFANISEKQGDEILAYDICAVNTVLNHYTRQLGKEYDDKGRIAAGGVLNKELLHQLNNLQFYSLKPPKSLGIEWVKAEVLPILNSVELPIPDILHTYVIHVAQQVTKVLDPRENAKVLVTGGGAFNDFLIQKFKAYSKCEFVIPENRIIDFKEALIFGLLGVLKLEGKVNVLSLVTGASKDHASGRIYTPS</sequence>
<dbReference type="GO" id="GO:0016301">
    <property type="term" value="F:kinase activity"/>
    <property type="evidence" value="ECO:0007669"/>
    <property type="project" value="UniProtKB-KW"/>
</dbReference>
<dbReference type="Gene3D" id="3.30.420.40">
    <property type="match status" value="2"/>
</dbReference>
<accession>A0A3D5IXE5</accession>
<dbReference type="OMA" id="VCSHGHT"/>
<dbReference type="Proteomes" id="UP000264330">
    <property type="component" value="Unassembled WGS sequence"/>
</dbReference>
<dbReference type="GO" id="GO:0009254">
    <property type="term" value="P:peptidoglycan turnover"/>
    <property type="evidence" value="ECO:0007669"/>
    <property type="project" value="InterPro"/>
</dbReference>
<dbReference type="PANTHER" id="PTHR30605">
    <property type="entry name" value="ANHYDRO-N-ACETYLMURAMIC ACID KINASE"/>
    <property type="match status" value="1"/>
</dbReference>
<dbReference type="InterPro" id="IPR043129">
    <property type="entry name" value="ATPase_NBD"/>
</dbReference>
<dbReference type="SUPFAM" id="SSF53067">
    <property type="entry name" value="Actin-like ATPase domain"/>
    <property type="match status" value="1"/>
</dbReference>
<keyword evidence="1" id="KW-0175">Coiled coil</keyword>
<evidence type="ECO:0000313" key="3">
    <source>
        <dbReference type="Proteomes" id="UP000264330"/>
    </source>
</evidence>
<organism evidence="2 3">
    <name type="scientific">Zunongwangia profunda</name>
    <dbReference type="NCBI Taxonomy" id="398743"/>
    <lineage>
        <taxon>Bacteria</taxon>
        <taxon>Pseudomonadati</taxon>
        <taxon>Bacteroidota</taxon>
        <taxon>Flavobacteriia</taxon>
        <taxon>Flavobacteriales</taxon>
        <taxon>Flavobacteriaceae</taxon>
        <taxon>Zunongwangia</taxon>
    </lineage>
</organism>
<name>A0A3D5IXE5_9FLAO</name>
<protein>
    <submittedName>
        <fullName evidence="2">Anhydro-N-acetylmuramic acid kinase</fullName>
    </submittedName>
</protein>
<keyword evidence="2" id="KW-0418">Kinase</keyword>
<dbReference type="RefSeq" id="WP_013073324.1">
    <property type="nucleotide sequence ID" value="NZ_CALFQJ010000194.1"/>
</dbReference>
<evidence type="ECO:0000256" key="1">
    <source>
        <dbReference type="SAM" id="Coils"/>
    </source>
</evidence>
<gene>
    <name evidence="2" type="ORF">DGQ38_01545</name>
</gene>
<dbReference type="GO" id="GO:0005524">
    <property type="term" value="F:ATP binding"/>
    <property type="evidence" value="ECO:0007669"/>
    <property type="project" value="InterPro"/>
</dbReference>
<dbReference type="GO" id="GO:0016773">
    <property type="term" value="F:phosphotransferase activity, alcohol group as acceptor"/>
    <property type="evidence" value="ECO:0007669"/>
    <property type="project" value="InterPro"/>
</dbReference>
<dbReference type="GO" id="GO:0006040">
    <property type="term" value="P:amino sugar metabolic process"/>
    <property type="evidence" value="ECO:0007669"/>
    <property type="project" value="InterPro"/>
</dbReference>
<comment type="caution">
    <text evidence="2">The sequence shown here is derived from an EMBL/GenBank/DDBJ whole genome shotgun (WGS) entry which is preliminary data.</text>
</comment>
<keyword evidence="2" id="KW-0808">Transferase</keyword>